<reference evidence="11 12" key="1">
    <citation type="submission" date="2024-02" db="EMBL/GenBank/DDBJ databases">
        <authorList>
            <person name="Daric V."/>
            <person name="Darras S."/>
        </authorList>
    </citation>
    <scope>NUCLEOTIDE SEQUENCE [LARGE SCALE GENOMIC DNA]</scope>
</reference>
<proteinExistence type="predicted"/>
<dbReference type="SMART" id="SM00022">
    <property type="entry name" value="PLAc"/>
    <property type="match status" value="1"/>
</dbReference>
<comment type="caution">
    <text evidence="11">The sequence shown here is derived from an EMBL/GenBank/DDBJ whole genome shotgun (WGS) entry which is preliminary data.</text>
</comment>
<feature type="compositionally biased region" description="Polar residues" evidence="8">
    <location>
        <begin position="465"/>
        <end position="487"/>
    </location>
</feature>
<dbReference type="Pfam" id="PF00168">
    <property type="entry name" value="C2"/>
    <property type="match status" value="1"/>
</dbReference>
<organism evidence="11 12">
    <name type="scientific">Clavelina lepadiformis</name>
    <name type="common">Light-bulb sea squirt</name>
    <name type="synonym">Ascidia lepadiformis</name>
    <dbReference type="NCBI Taxonomy" id="159417"/>
    <lineage>
        <taxon>Eukaryota</taxon>
        <taxon>Metazoa</taxon>
        <taxon>Chordata</taxon>
        <taxon>Tunicata</taxon>
        <taxon>Ascidiacea</taxon>
        <taxon>Aplousobranchia</taxon>
        <taxon>Clavelinidae</taxon>
        <taxon>Clavelina</taxon>
    </lineage>
</organism>
<keyword evidence="12" id="KW-1185">Reference proteome</keyword>
<evidence type="ECO:0000256" key="5">
    <source>
        <dbReference type="ARBA" id="ARBA00023098"/>
    </source>
</evidence>
<protein>
    <recommendedName>
        <fullName evidence="2 7">Phospholipase A2</fullName>
        <ecNumber evidence="2 7">3.1.1.4</ecNumber>
    </recommendedName>
</protein>
<dbReference type="SUPFAM" id="SSF52151">
    <property type="entry name" value="FabD/lysophospholipase-like"/>
    <property type="match status" value="1"/>
</dbReference>
<dbReference type="EMBL" id="CAWYQH010000002">
    <property type="protein sequence ID" value="CAK8673400.1"/>
    <property type="molecule type" value="Genomic_DNA"/>
</dbReference>
<evidence type="ECO:0000259" key="9">
    <source>
        <dbReference type="PROSITE" id="PS50004"/>
    </source>
</evidence>
<dbReference type="InterPro" id="IPR002642">
    <property type="entry name" value="LysoPLipase_cat_dom"/>
</dbReference>
<dbReference type="SUPFAM" id="SSF49562">
    <property type="entry name" value="C2 domain (Calcium/lipid-binding domain, CaLB)"/>
    <property type="match status" value="1"/>
</dbReference>
<evidence type="ECO:0000256" key="1">
    <source>
        <dbReference type="ARBA" id="ARBA00004496"/>
    </source>
</evidence>
<dbReference type="InterPro" id="IPR035892">
    <property type="entry name" value="C2_domain_sf"/>
</dbReference>
<evidence type="ECO:0000313" key="12">
    <source>
        <dbReference type="Proteomes" id="UP001642483"/>
    </source>
</evidence>
<sequence length="548" mass="61233">MFQAEETPRVQLTVRVICGRNIVNQSIIRTMDPYVQIHVKGAPQGRKQTRHVDNTSDPEWNEEFVFLLPTDKTDIIAEITLMNSNIGKDGNLGTVKFDLATLSSGDNVKKTFDFEGSAQVDIEFKAEERYDSDLRLGSSLCDKEVSYRKARKQKIFHFMRELLQKHGKQNGPSTADEVPVIGVLGSGGGYRAMVGYAGVMKALHDTGILDCSMYVNGLSGSSWYLAALYANETFPTNGPHETNNDIRSKIETHALRIFIRNILRYRKSAKAKKSNGQPTSLTDYFGMTIGDALLGKEKKNTAKLSNFQEKIKVGEAPLPILTAIHVGRRKTAKTFHDWVEFSPFEIGIAKYGSFMDTKHFGQKFFRGVLLKIFEETPLHYMMGIWGSAFAVVLSEVFNKNEDKIKVSHQSEETELDIDINGEIDLHYQNDQAQGGSCCKHLRQVTLVNDDEDGSDDETMENAINETIDETSQSETNDGSAISESKVTNQEESKSGAGFGNWFVDKITQLSTLIKLSMYLGYDMKKNVSNSWVAYISPGPRNVQTCGRG</sequence>
<evidence type="ECO:0000256" key="3">
    <source>
        <dbReference type="ARBA" id="ARBA00022490"/>
    </source>
</evidence>
<feature type="domain" description="PLA2c" evidence="10">
    <location>
        <begin position="126"/>
        <end position="548"/>
    </location>
</feature>
<evidence type="ECO:0000256" key="6">
    <source>
        <dbReference type="PROSITE-ProRule" id="PRU00555"/>
    </source>
</evidence>
<comment type="catalytic activity">
    <reaction evidence="7">
        <text>a 1,2-diacyl-sn-glycero-3-phosphocholine + H2O = a 1-acyl-sn-glycero-3-phosphocholine + a fatty acid + H(+)</text>
        <dbReference type="Rhea" id="RHEA:15801"/>
        <dbReference type="ChEBI" id="CHEBI:15377"/>
        <dbReference type="ChEBI" id="CHEBI:15378"/>
        <dbReference type="ChEBI" id="CHEBI:28868"/>
        <dbReference type="ChEBI" id="CHEBI:57643"/>
        <dbReference type="ChEBI" id="CHEBI:58168"/>
        <dbReference type="EC" id="3.1.1.4"/>
    </reaction>
</comment>
<dbReference type="Pfam" id="PF01735">
    <property type="entry name" value="PLA2_B"/>
    <property type="match status" value="1"/>
</dbReference>
<feature type="region of interest" description="Disordered" evidence="8">
    <location>
        <begin position="465"/>
        <end position="494"/>
    </location>
</feature>
<evidence type="ECO:0000259" key="10">
    <source>
        <dbReference type="PROSITE" id="PS51210"/>
    </source>
</evidence>
<keyword evidence="4 6" id="KW-0378">Hydrolase</keyword>
<name>A0ABP0F119_CLALP</name>
<dbReference type="InterPro" id="IPR000008">
    <property type="entry name" value="C2_dom"/>
</dbReference>
<evidence type="ECO:0000256" key="8">
    <source>
        <dbReference type="SAM" id="MobiDB-lite"/>
    </source>
</evidence>
<feature type="domain" description="C2" evidence="9">
    <location>
        <begin position="1"/>
        <end position="112"/>
    </location>
</feature>
<comment type="domain">
    <text evidence="7">The N-terminal C2 domain associates with lipid membranes upon calcium binding.</text>
</comment>
<dbReference type="InterPro" id="IPR016035">
    <property type="entry name" value="Acyl_Trfase/lysoPLipase"/>
</dbReference>
<keyword evidence="3 7" id="KW-0963">Cytoplasm</keyword>
<keyword evidence="7" id="KW-0106">Calcium</keyword>
<dbReference type="Proteomes" id="UP001642483">
    <property type="component" value="Unassembled WGS sequence"/>
</dbReference>
<comment type="subcellular location">
    <subcellularLocation>
        <location evidence="1">Cytoplasm</location>
    </subcellularLocation>
</comment>
<keyword evidence="6 7" id="KW-0442">Lipid degradation</keyword>
<dbReference type="PROSITE" id="PS50004">
    <property type="entry name" value="C2"/>
    <property type="match status" value="1"/>
</dbReference>
<dbReference type="Gene3D" id="2.60.40.150">
    <property type="entry name" value="C2 domain"/>
    <property type="match status" value="1"/>
</dbReference>
<evidence type="ECO:0000313" key="11">
    <source>
        <dbReference type="EMBL" id="CAK8673400.1"/>
    </source>
</evidence>
<dbReference type="SMART" id="SM00239">
    <property type="entry name" value="C2"/>
    <property type="match status" value="1"/>
</dbReference>
<keyword evidence="5 6" id="KW-0443">Lipid metabolism</keyword>
<dbReference type="PANTHER" id="PTHR10728">
    <property type="entry name" value="CYTOSOLIC PHOSPHOLIPASE A2"/>
    <property type="match status" value="1"/>
</dbReference>
<dbReference type="PANTHER" id="PTHR10728:SF40">
    <property type="entry name" value="PATATIN FAMILY PROTEIN"/>
    <property type="match status" value="1"/>
</dbReference>
<dbReference type="PROSITE" id="PS51210">
    <property type="entry name" value="PLA2C"/>
    <property type="match status" value="1"/>
</dbReference>
<dbReference type="Gene3D" id="3.40.1090.10">
    <property type="entry name" value="Cytosolic phospholipase A2 catalytic domain"/>
    <property type="match status" value="1"/>
</dbReference>
<evidence type="ECO:0000256" key="7">
    <source>
        <dbReference type="RuleBase" id="RU362102"/>
    </source>
</evidence>
<gene>
    <name evidence="11" type="ORF">CVLEPA_LOCUS3193</name>
</gene>
<evidence type="ECO:0000256" key="4">
    <source>
        <dbReference type="ARBA" id="ARBA00022801"/>
    </source>
</evidence>
<dbReference type="EC" id="3.1.1.4" evidence="2 7"/>
<evidence type="ECO:0000256" key="2">
    <source>
        <dbReference type="ARBA" id="ARBA00013278"/>
    </source>
</evidence>
<accession>A0ABP0F119</accession>
<keyword evidence="7" id="KW-0479">Metal-binding</keyword>